<dbReference type="GO" id="GO:0140662">
    <property type="term" value="F:ATP-dependent protein folding chaperone"/>
    <property type="evidence" value="ECO:0007669"/>
    <property type="project" value="InterPro"/>
</dbReference>
<gene>
    <name evidence="6" type="ORF">PITG_11966</name>
</gene>
<dbReference type="Pfam" id="PF00118">
    <property type="entry name" value="Cpn60_TCP1"/>
    <property type="match status" value="1"/>
</dbReference>
<evidence type="ECO:0000256" key="2">
    <source>
        <dbReference type="ARBA" id="ARBA00022741"/>
    </source>
</evidence>
<evidence type="ECO:0000313" key="6">
    <source>
        <dbReference type="EMBL" id="EEY58953.1"/>
    </source>
</evidence>
<dbReference type="SUPFAM" id="SSF48592">
    <property type="entry name" value="GroEL equatorial domain-like"/>
    <property type="match status" value="1"/>
</dbReference>
<dbReference type="GeneID" id="9470953"/>
<keyword evidence="2" id="KW-0547">Nucleotide-binding</keyword>
<dbReference type="HAMAP" id="MF_00600">
    <property type="entry name" value="CH60"/>
    <property type="match status" value="1"/>
</dbReference>
<dbReference type="KEGG" id="pif:PITG_11966"/>
<keyword evidence="3" id="KW-0067">ATP-binding</keyword>
<dbReference type="SUPFAM" id="SSF52029">
    <property type="entry name" value="GroEL apical domain-like"/>
    <property type="match status" value="1"/>
</dbReference>
<protein>
    <submittedName>
        <fullName evidence="6">Chaperonin CPN60-1, mitochondrial</fullName>
    </submittedName>
</protein>
<keyword evidence="7" id="KW-1185">Reference proteome</keyword>
<dbReference type="NCBIfam" id="NF009489">
    <property type="entry name" value="PRK12851.1"/>
    <property type="match status" value="1"/>
</dbReference>
<reference evidence="7" key="1">
    <citation type="journal article" date="2009" name="Nature">
        <title>Genome sequence and analysis of the Irish potato famine pathogen Phytophthora infestans.</title>
        <authorList>
            <consortium name="The Broad Institute Genome Sequencing Platform"/>
            <person name="Haas B.J."/>
            <person name="Kamoun S."/>
            <person name="Zody M.C."/>
            <person name="Jiang R.H."/>
            <person name="Handsaker R.E."/>
            <person name="Cano L.M."/>
            <person name="Grabherr M."/>
            <person name="Kodira C.D."/>
            <person name="Raffaele S."/>
            <person name="Torto-Alalibo T."/>
            <person name="Bozkurt T.O."/>
            <person name="Ah-Fong A.M."/>
            <person name="Alvarado L."/>
            <person name="Anderson V.L."/>
            <person name="Armstrong M.R."/>
            <person name="Avrova A."/>
            <person name="Baxter L."/>
            <person name="Beynon J."/>
            <person name="Boevink P.C."/>
            <person name="Bollmann S.R."/>
            <person name="Bos J.I."/>
            <person name="Bulone V."/>
            <person name="Cai G."/>
            <person name="Cakir C."/>
            <person name="Carrington J.C."/>
            <person name="Chawner M."/>
            <person name="Conti L."/>
            <person name="Costanzo S."/>
            <person name="Ewan R."/>
            <person name="Fahlgren N."/>
            <person name="Fischbach M.A."/>
            <person name="Fugelstad J."/>
            <person name="Gilroy E.M."/>
            <person name="Gnerre S."/>
            <person name="Green P.J."/>
            <person name="Grenville-Briggs L.J."/>
            <person name="Griffith J."/>
            <person name="Grunwald N.J."/>
            <person name="Horn K."/>
            <person name="Horner N.R."/>
            <person name="Hu C.H."/>
            <person name="Huitema E."/>
            <person name="Jeong D.H."/>
            <person name="Jones A.M."/>
            <person name="Jones J.D."/>
            <person name="Jones R.W."/>
            <person name="Karlsson E.K."/>
            <person name="Kunjeti S.G."/>
            <person name="Lamour K."/>
            <person name="Liu Z."/>
            <person name="Ma L."/>
            <person name="Maclean D."/>
            <person name="Chibucos M.C."/>
            <person name="McDonald H."/>
            <person name="McWalters J."/>
            <person name="Meijer H.J."/>
            <person name="Morgan W."/>
            <person name="Morris P.F."/>
            <person name="Munro C.A."/>
            <person name="O'Neill K."/>
            <person name="Ospina-Giraldo M."/>
            <person name="Pinzon A."/>
            <person name="Pritchard L."/>
            <person name="Ramsahoye B."/>
            <person name="Ren Q."/>
            <person name="Restrepo S."/>
            <person name="Roy S."/>
            <person name="Sadanandom A."/>
            <person name="Savidor A."/>
            <person name="Schornack S."/>
            <person name="Schwartz D.C."/>
            <person name="Schumann U.D."/>
            <person name="Schwessinger B."/>
            <person name="Seyer L."/>
            <person name="Sharpe T."/>
            <person name="Silvar C."/>
            <person name="Song J."/>
            <person name="Studholme D.J."/>
            <person name="Sykes S."/>
            <person name="Thines M."/>
            <person name="van de Vondervoort P.J."/>
            <person name="Phuntumart V."/>
            <person name="Wawra S."/>
            <person name="Weide R."/>
            <person name="Win J."/>
            <person name="Young C."/>
            <person name="Zhou S."/>
            <person name="Fry W."/>
            <person name="Meyers B.C."/>
            <person name="van West P."/>
            <person name="Ristaino J."/>
            <person name="Govers F."/>
            <person name="Birch P.R."/>
            <person name="Whisson S.C."/>
            <person name="Judelson H.S."/>
            <person name="Nusbaum C."/>
        </authorList>
    </citation>
    <scope>NUCLEOTIDE SEQUENCE [LARGE SCALE GENOMIC DNA]</scope>
    <source>
        <strain evidence="7">T30-4</strain>
    </source>
</reference>
<dbReference type="InterPro" id="IPR001844">
    <property type="entry name" value="Cpn60/GroEL"/>
</dbReference>
<dbReference type="NCBIfam" id="NF009487">
    <property type="entry name" value="PRK12849.1"/>
    <property type="match status" value="1"/>
</dbReference>
<dbReference type="PANTHER" id="PTHR45633">
    <property type="entry name" value="60 KDA HEAT SHOCK PROTEIN, MITOCHONDRIAL"/>
    <property type="match status" value="1"/>
</dbReference>
<dbReference type="Gene3D" id="3.30.260.10">
    <property type="entry name" value="TCP-1-like chaperonin intermediate domain"/>
    <property type="match status" value="1"/>
</dbReference>
<dbReference type="STRING" id="403677.D0NHM8"/>
<dbReference type="NCBIfam" id="TIGR02348">
    <property type="entry name" value="GroEL"/>
    <property type="match status" value="1"/>
</dbReference>
<dbReference type="InterPro" id="IPR002423">
    <property type="entry name" value="Cpn60/GroEL/TCP-1"/>
</dbReference>
<accession>D0NHM8</accession>
<dbReference type="NCBIfam" id="NF000592">
    <property type="entry name" value="PRK00013.1"/>
    <property type="match status" value="1"/>
</dbReference>
<dbReference type="VEuPathDB" id="FungiDB:PITG_11966"/>
<sequence>MNPTLAVAVKKAARFSPAGRRLFSSGKDIRFGVEGRAAMLKGADQLANAVQVTLGPKGRNVVIDQSYGAPKITKDGVTVARSIDFQDKFENMGAQLVRSVASSTNDAAGDGTTSATVLTRAIFSEGCKSVAAGMNPTDLRRGIQMAVDHVVDGLQKLSMDVADKEKVAQVATISANSETEIGNLISDAMERVGKEGVITVQDGKTLYNELEVVEGMKFDRGFISPYFVTDNKTQSCEMENPYILLVEKKVSSLQAIIPMLETVVKQQRPLLIIAEDVESEALAALVINKIRGGVKVCAVKAPGFGDNRKASLQDMAVLTGATVISEDLGHRLETATPEMLGGAKKVTVTKDDTLMLDGAGSAEAVEERGNLLRASIEGTTSDYEKEKLQERLAKLSGGVAVIKVGGASEVEVGEKKDRVVDALNATRAAVAEGIVPGGGAALLWASRSLNTLYDSCANLDQKVGVEIVERACRAPATQIAKNAGHEGAVVVGKLLENDSPELGFNAQTGEYVNLVDAGIIDPTKVVRTGLVDASSVASLMMTAEALIADHPEEAALLLLWRHGAWVDGRHGHDVRNLPATRPFRQLCGEIRAGDDPM</sequence>
<evidence type="ECO:0000313" key="7">
    <source>
        <dbReference type="Proteomes" id="UP000006643"/>
    </source>
</evidence>
<dbReference type="AlphaFoldDB" id="D0NHM8"/>
<dbReference type="Gene3D" id="1.10.560.10">
    <property type="entry name" value="GroEL-like equatorial domain"/>
    <property type="match status" value="1"/>
</dbReference>
<dbReference type="HOGENOM" id="CLU_016503_3_0_1"/>
<dbReference type="eggNOG" id="KOG0356">
    <property type="taxonomic scope" value="Eukaryota"/>
</dbReference>
<dbReference type="FunFam" id="1.10.560.10:FF:000001">
    <property type="entry name" value="60 kDa chaperonin"/>
    <property type="match status" value="1"/>
</dbReference>
<evidence type="ECO:0000256" key="4">
    <source>
        <dbReference type="ARBA" id="ARBA00023186"/>
    </source>
</evidence>
<dbReference type="Gene3D" id="3.50.7.10">
    <property type="entry name" value="GroEL"/>
    <property type="match status" value="1"/>
</dbReference>
<dbReference type="Proteomes" id="UP000006643">
    <property type="component" value="Unassembled WGS sequence"/>
</dbReference>
<dbReference type="GO" id="GO:0042026">
    <property type="term" value="P:protein refolding"/>
    <property type="evidence" value="ECO:0007669"/>
    <property type="project" value="InterPro"/>
</dbReference>
<dbReference type="SUPFAM" id="SSF54849">
    <property type="entry name" value="GroEL-intermediate domain like"/>
    <property type="match status" value="1"/>
</dbReference>
<dbReference type="InterPro" id="IPR027413">
    <property type="entry name" value="GROEL-like_equatorial_sf"/>
</dbReference>
<evidence type="ECO:0000256" key="3">
    <source>
        <dbReference type="ARBA" id="ARBA00022840"/>
    </source>
</evidence>
<dbReference type="InterPro" id="IPR027409">
    <property type="entry name" value="GroEL-like_apical_dom_sf"/>
</dbReference>
<name>D0NHM8_PHYIT</name>
<keyword evidence="4" id="KW-0143">Chaperone</keyword>
<dbReference type="FunCoup" id="D0NHM8">
    <property type="interactions" value="308"/>
</dbReference>
<dbReference type="PRINTS" id="PR00298">
    <property type="entry name" value="CHAPERONIN60"/>
</dbReference>
<dbReference type="InParanoid" id="D0NHM8"/>
<dbReference type="FunFam" id="3.50.7.10:FF:000001">
    <property type="entry name" value="60 kDa chaperonin"/>
    <property type="match status" value="1"/>
</dbReference>
<evidence type="ECO:0000256" key="5">
    <source>
        <dbReference type="RuleBase" id="RU000418"/>
    </source>
</evidence>
<evidence type="ECO:0000256" key="1">
    <source>
        <dbReference type="ARBA" id="ARBA00006607"/>
    </source>
</evidence>
<dbReference type="GO" id="GO:0005524">
    <property type="term" value="F:ATP binding"/>
    <property type="evidence" value="ECO:0007669"/>
    <property type="project" value="UniProtKB-KW"/>
</dbReference>
<dbReference type="OrthoDB" id="1733909at2759"/>
<proteinExistence type="inferred from homology"/>
<organism evidence="6 7">
    <name type="scientific">Phytophthora infestans (strain T30-4)</name>
    <name type="common">Potato late blight agent</name>
    <dbReference type="NCBI Taxonomy" id="403677"/>
    <lineage>
        <taxon>Eukaryota</taxon>
        <taxon>Sar</taxon>
        <taxon>Stramenopiles</taxon>
        <taxon>Oomycota</taxon>
        <taxon>Peronosporomycetes</taxon>
        <taxon>Peronosporales</taxon>
        <taxon>Peronosporaceae</taxon>
        <taxon>Phytophthora</taxon>
    </lineage>
</organism>
<dbReference type="RefSeq" id="XP_002901426.1">
    <property type="nucleotide sequence ID" value="XM_002901380.1"/>
</dbReference>
<dbReference type="InterPro" id="IPR027410">
    <property type="entry name" value="TCP-1-like_intermed_sf"/>
</dbReference>
<dbReference type="NCBIfam" id="NF009488">
    <property type="entry name" value="PRK12850.1"/>
    <property type="match status" value="1"/>
</dbReference>
<comment type="similarity">
    <text evidence="1 5">Belongs to the chaperonin (HSP60) family.</text>
</comment>
<dbReference type="OMA" id="TDTDKME"/>
<dbReference type="CDD" id="cd03344">
    <property type="entry name" value="GroEL"/>
    <property type="match status" value="1"/>
</dbReference>
<dbReference type="EMBL" id="DS028138">
    <property type="protein sequence ID" value="EEY58953.1"/>
    <property type="molecule type" value="Genomic_DNA"/>
</dbReference>